<feature type="compositionally biased region" description="Polar residues" evidence="1">
    <location>
        <begin position="430"/>
        <end position="443"/>
    </location>
</feature>
<comment type="caution">
    <text evidence="2">The sequence shown here is derived from an EMBL/GenBank/DDBJ whole genome shotgun (WGS) entry which is preliminary data.</text>
</comment>
<dbReference type="SUPFAM" id="SSF56112">
    <property type="entry name" value="Protein kinase-like (PK-like)"/>
    <property type="match status" value="1"/>
</dbReference>
<protein>
    <recommendedName>
        <fullName evidence="4">Protein kinase domain-containing protein</fullName>
    </recommendedName>
</protein>
<dbReference type="AlphaFoldDB" id="A0AAW0GVP1"/>
<feature type="compositionally biased region" description="Basic and acidic residues" evidence="1">
    <location>
        <begin position="644"/>
        <end position="662"/>
    </location>
</feature>
<evidence type="ECO:0000256" key="1">
    <source>
        <dbReference type="SAM" id="MobiDB-lite"/>
    </source>
</evidence>
<feature type="compositionally biased region" description="Low complexity" evidence="1">
    <location>
        <begin position="408"/>
        <end position="421"/>
    </location>
</feature>
<proteinExistence type="predicted"/>
<organism evidence="2 3">
    <name type="scientific">Cerrena zonata</name>
    <dbReference type="NCBI Taxonomy" id="2478898"/>
    <lineage>
        <taxon>Eukaryota</taxon>
        <taxon>Fungi</taxon>
        <taxon>Dikarya</taxon>
        <taxon>Basidiomycota</taxon>
        <taxon>Agaricomycotina</taxon>
        <taxon>Agaricomycetes</taxon>
        <taxon>Polyporales</taxon>
        <taxon>Cerrenaceae</taxon>
        <taxon>Cerrena</taxon>
    </lineage>
</organism>
<dbReference type="Proteomes" id="UP001385951">
    <property type="component" value="Unassembled WGS sequence"/>
</dbReference>
<name>A0AAW0GVP1_9APHY</name>
<dbReference type="EMBL" id="JASBNA010000002">
    <property type="protein sequence ID" value="KAK7694578.1"/>
    <property type="molecule type" value="Genomic_DNA"/>
</dbReference>
<feature type="region of interest" description="Disordered" evidence="1">
    <location>
        <begin position="41"/>
        <end position="66"/>
    </location>
</feature>
<evidence type="ECO:0000313" key="2">
    <source>
        <dbReference type="EMBL" id="KAK7694578.1"/>
    </source>
</evidence>
<gene>
    <name evidence="2" type="ORF">QCA50_001764</name>
</gene>
<feature type="compositionally biased region" description="Low complexity" evidence="1">
    <location>
        <begin position="448"/>
        <end position="458"/>
    </location>
</feature>
<feature type="region of interest" description="Disordered" evidence="1">
    <location>
        <begin position="382"/>
        <end position="465"/>
    </location>
</feature>
<accession>A0AAW0GVP1</accession>
<evidence type="ECO:0008006" key="4">
    <source>
        <dbReference type="Google" id="ProtNLM"/>
    </source>
</evidence>
<dbReference type="InterPro" id="IPR011009">
    <property type="entry name" value="Kinase-like_dom_sf"/>
</dbReference>
<feature type="region of interest" description="Disordered" evidence="1">
    <location>
        <begin position="643"/>
        <end position="667"/>
    </location>
</feature>
<reference evidence="2 3" key="1">
    <citation type="submission" date="2022-09" db="EMBL/GenBank/DDBJ databases">
        <authorList>
            <person name="Palmer J.M."/>
        </authorList>
    </citation>
    <scope>NUCLEOTIDE SEQUENCE [LARGE SCALE GENOMIC DNA]</scope>
    <source>
        <strain evidence="2 3">DSM 7382</strain>
    </source>
</reference>
<sequence length="734" mass="83112">MHPERETKALPRRAQTSSSFSIISTIRSVYNYFTNSTPLDSTSLSGSGDHSHDLKGAPSDEPSSSNVECKSKRLMYVPHGRWAFVKDVEVTDTATLNIITENDNTSVRICTSAFGGEVIPHIVKRWKQNIVPARNPMFKELALYRLPQFLLPLQGEVVPHIIGVYGRPTFTDVKMELPDSSFWFEASPRMPEVLKSLCIEAYKKLHARGVLHGSVDLRHILISGSGKIQILDFTKSRVKVKPSSPDFGIAKATNAEFEQELRKVMFKLDYQSARSFETSRYLTTCVQSQINQWNEADGLECEYQIRNIPLTGDNVSFPFSDRKQWKEWNADWDRRPLKFEMPGQTPEELDTRWEQFNQWLYDNEMLYWRIVYNSVVKTMAEPPAPAPKRKRKANTAPDDTPSPKRLCSPSPSSSTSTITSIEPQDIQMGSRPSTSFTVPQHATNPAVESLSTEIPSSSDSDDDSDIELLDPEIVIKEEEEVYPVPYVPTTSNIFSVQEPTGLPTSSSCSDPPEPIVRDFINHPFDGPKGFYVPHPPLEARASLQRILWMRAENAARCTQAGLPYKFQVGRIQYGQSGSGGHKHISGLSMGGMKRKQEELEELDRSGHLKNKRRLLIEDHESQPDLGYGTTFLDIRNGRFLSKSEFTKRQGRDKREGKGKGKESAPGLRSILKPTAPVKTLSWKRRAWPSIPETPLSPKMGPEKMAIRMKEPNAVYNSVRDHRLDKKVDWHFQAY</sequence>
<keyword evidence="3" id="KW-1185">Reference proteome</keyword>
<evidence type="ECO:0000313" key="3">
    <source>
        <dbReference type="Proteomes" id="UP001385951"/>
    </source>
</evidence>